<dbReference type="InterPro" id="IPR045670">
    <property type="entry name" value="DUF5916"/>
</dbReference>
<evidence type="ECO:0000259" key="1">
    <source>
        <dbReference type="Pfam" id="PF19313"/>
    </source>
</evidence>
<evidence type="ECO:0000313" key="2">
    <source>
        <dbReference type="EMBL" id="SUZ89997.1"/>
    </source>
</evidence>
<accession>A0A381RJB7</accession>
<organism evidence="2">
    <name type="scientific">marine metagenome</name>
    <dbReference type="NCBI Taxonomy" id="408172"/>
    <lineage>
        <taxon>unclassified sequences</taxon>
        <taxon>metagenomes</taxon>
        <taxon>ecological metagenomes</taxon>
    </lineage>
</organism>
<dbReference type="Gene3D" id="2.60.40.1190">
    <property type="match status" value="1"/>
</dbReference>
<dbReference type="SUPFAM" id="SSF49344">
    <property type="entry name" value="CBD9-like"/>
    <property type="match status" value="1"/>
</dbReference>
<reference evidence="2" key="1">
    <citation type="submission" date="2018-05" db="EMBL/GenBank/DDBJ databases">
        <authorList>
            <person name="Lanie J.A."/>
            <person name="Ng W.-L."/>
            <person name="Kazmierczak K.M."/>
            <person name="Andrzejewski T.M."/>
            <person name="Davidsen T.M."/>
            <person name="Wayne K.J."/>
            <person name="Tettelin H."/>
            <person name="Glass J.I."/>
            <person name="Rusch D."/>
            <person name="Podicherti R."/>
            <person name="Tsui H.-C.T."/>
            <person name="Winkler M.E."/>
        </authorList>
    </citation>
    <scope>NUCLEOTIDE SEQUENCE</scope>
</reference>
<gene>
    <name evidence="2" type="ORF">METZ01_LOCUS42851</name>
</gene>
<dbReference type="AlphaFoldDB" id="A0A381RJB7"/>
<feature type="domain" description="DUF5916" evidence="1">
    <location>
        <begin position="252"/>
        <end position="354"/>
    </location>
</feature>
<proteinExistence type="predicted"/>
<dbReference type="EMBL" id="UINC01001857">
    <property type="protein sequence ID" value="SUZ89997.1"/>
    <property type="molecule type" value="Genomic_DNA"/>
</dbReference>
<dbReference type="CDD" id="cd09618">
    <property type="entry name" value="CBM9_like_2"/>
    <property type="match status" value="1"/>
</dbReference>
<name>A0A381RJB7_9ZZZZ</name>
<sequence length="736" mass="82179">MMVIILVISFLSPLIAYSQSSVPPEERPRPIVDASQLKMKPELDGLVKGDPAWEGLIPATGFTQIQPIEGSDASQKTEVFIGYTDSAFYIGLIAYDDNPDGIIVADSRRDSKLDDTDSFQVVIDGLLDKQNGFVFGTNPVGIEYDGQVTKEGSTGSGQWRSGGGAFNLNWNGSWNVVSKITDYGWTAEMEIPFTTLRYKEGEDQVWGINFQRNIRRNNEVTFWAPLSRQRKIYRVSAAGTVEGIKAPSSRNLQITPYFLGNISQGGSIDGTDNNQDIGIDVKYSLTPSLTLDATLNTDFAQVEVDEQVINLDRFSVFLPEKRPFFLENAGQFSIGNPREVQLFFSRKIGISSGKQIPIEGGLRLSGKATDTTNIGLLHMTSDAVSDVAPGNKFTVARVNQELPNRSSIGALITDRQGDGSISGSSTTDKNQTYAIDGQWGIGDNLLFSGWFAKTNTPGVDDKEDAFAIKMNYDSAKWNSRLNYTEVEANFNPELGFLSRKDYRKALFYLMRRIRPKDQWGLLEVRPHIMFQSYKDFNGFEETAFGHYDVHWEFKNGYRIDTGMNKTKEGVKEAFDIVDGATIQPGTYDHKEAYIVLYTNKGAPLSFLFRNTIGGRFGGDRVKVEGTMLYRIGEAFSSELSVKYNSYDLPIPNGDFTANLTKLRLSYSFTPKILLQALIQHNNDTDVLSTNLRFSWLQTATSGLYIVYNEYDDSSIGALPKGKEFSIKYSYLFDAFQ</sequence>
<protein>
    <recommendedName>
        <fullName evidence="1">DUF5916 domain-containing protein</fullName>
    </recommendedName>
</protein>
<dbReference type="Pfam" id="PF19313">
    <property type="entry name" value="DUF5916"/>
    <property type="match status" value="1"/>
</dbReference>